<feature type="domain" description="Insertion element IS150 protein InsJ-like helix-turn-helix" evidence="1">
    <location>
        <begin position="3"/>
        <end position="53"/>
    </location>
</feature>
<evidence type="ECO:0000313" key="3">
    <source>
        <dbReference type="Proteomes" id="UP000485880"/>
    </source>
</evidence>
<protein>
    <recommendedName>
        <fullName evidence="1">Insertion element IS150 protein InsJ-like helix-turn-helix domain-containing protein</fullName>
    </recommendedName>
</protein>
<dbReference type="SUPFAM" id="SSF46689">
    <property type="entry name" value="Homeodomain-like"/>
    <property type="match status" value="1"/>
</dbReference>
<sequence length="86" mass="9733">MDERLRFVARLLEGEAMSDVCGEFGISRKTGYKIFDRCKEHGLEALSDRSRRPVRYATINCRRRSKASSSTASAKSRLVRAALISH</sequence>
<gene>
    <name evidence="2" type="ORF">MPC4_160024</name>
</gene>
<dbReference type="Proteomes" id="UP000485880">
    <property type="component" value="Unassembled WGS sequence"/>
</dbReference>
<dbReference type="InterPro" id="IPR009057">
    <property type="entry name" value="Homeodomain-like_sf"/>
</dbReference>
<evidence type="ECO:0000259" key="1">
    <source>
        <dbReference type="Pfam" id="PF13518"/>
    </source>
</evidence>
<accession>A0A8B6M3L6</accession>
<dbReference type="Pfam" id="PF13518">
    <property type="entry name" value="HTH_28"/>
    <property type="match status" value="1"/>
</dbReference>
<keyword evidence="3" id="KW-1185">Reference proteome</keyword>
<reference evidence="2 3" key="1">
    <citation type="submission" date="2019-05" db="EMBL/GenBank/DDBJ databases">
        <authorList>
            <person name="Farhan Ul Haque M."/>
        </authorList>
    </citation>
    <scope>NUCLEOTIDE SEQUENCE [LARGE SCALE GENOMIC DNA]</scope>
    <source>
        <strain evidence="2">2</strain>
    </source>
</reference>
<dbReference type="EMBL" id="CABFMQ020000068">
    <property type="protein sequence ID" value="VTZ49374.1"/>
    <property type="molecule type" value="Genomic_DNA"/>
</dbReference>
<comment type="caution">
    <text evidence="2">The sequence shown here is derived from an EMBL/GenBank/DDBJ whole genome shotgun (WGS) entry which is preliminary data.</text>
</comment>
<proteinExistence type="predicted"/>
<organism evidence="2 3">
    <name type="scientific">Methylocella tundrae</name>
    <dbReference type="NCBI Taxonomy" id="227605"/>
    <lineage>
        <taxon>Bacteria</taxon>
        <taxon>Pseudomonadati</taxon>
        <taxon>Pseudomonadota</taxon>
        <taxon>Alphaproteobacteria</taxon>
        <taxon>Hyphomicrobiales</taxon>
        <taxon>Beijerinckiaceae</taxon>
        <taxon>Methylocella</taxon>
    </lineage>
</organism>
<evidence type="ECO:0000313" key="2">
    <source>
        <dbReference type="EMBL" id="VTZ49374.1"/>
    </source>
</evidence>
<dbReference type="AlphaFoldDB" id="A0A8B6M3L6"/>
<name>A0A8B6M3L6_METTU</name>
<dbReference type="InterPro" id="IPR055247">
    <property type="entry name" value="InsJ-like_HTH"/>
</dbReference>